<evidence type="ECO:0000313" key="2">
    <source>
        <dbReference type="EMBL" id="MTG89286.1"/>
    </source>
</evidence>
<sequence>MGFYGADIGELRRLAQSLTTATGALESTRRALDTTVSGARWAGPDGDELRGRWTAELGPALTAAAAALRDAADAVRRNADQQESASTDGTGGPGGGPAAAALRDAADAVRRNADQQESASTDGTGGPGGGPGAAGGPGSGGTGSGGTGPGGSGSPGAGGSGPGGSGSGGTGADDGGGTPGGPTVTVKGDRTAGTDDSSLGRPATEGTDAKVGVGVSHDPEAGSTTVSGTGSLKDWFTASNGAKVSFGVTGGAAYTEGEKTADGFTTYTSKADVSIGVEGGVSKGGTGISGGYTTGLTSAYTVRVPDDANVTDPGSINPFDPRSMPVGSSVTMDGGSYTKTDLDAAFRHIAVESSVKDASGVTSLVERTGEDTVRVTAGPTEAVANHAGLGLDLDVVKVMLGNTTSLDGASLRTAELDLSTPEGQAAYDAYLVTGELPSEPSTGVSGTTTIERLEYDSTSTVGFDTPVGGAKWEIGQNTGSLVATTYPDGSTEQLLTATYGERGDFRLTQAFDASGTEDLSARTYAFDVTADDTSSQYFNTPEFSGFSPSGEVAPGQQVTLTLTESQMSRLSESVRTAVENDALNLRTRAIVTDYDMNPVTDPYQLATGLARAASSDLDLVMMIAEINAAGDGSITDGSSARFPGTVSVGD</sequence>
<gene>
    <name evidence="2" type="ORF">GJV82_10055</name>
</gene>
<evidence type="ECO:0000313" key="3">
    <source>
        <dbReference type="Proteomes" id="UP000440668"/>
    </source>
</evidence>
<feature type="compositionally biased region" description="Gly residues" evidence="1">
    <location>
        <begin position="123"/>
        <end position="180"/>
    </location>
</feature>
<feature type="region of interest" description="Disordered" evidence="1">
    <location>
        <begin position="72"/>
        <end position="226"/>
    </location>
</feature>
<comment type="caution">
    <text evidence="2">The sequence shown here is derived from an EMBL/GenBank/DDBJ whole genome shotgun (WGS) entry which is preliminary data.</text>
</comment>
<dbReference type="EMBL" id="WMKA01000019">
    <property type="protein sequence ID" value="MTG89286.1"/>
    <property type="molecule type" value="Genomic_DNA"/>
</dbReference>
<feature type="compositionally biased region" description="Basic and acidic residues" evidence="1">
    <location>
        <begin position="104"/>
        <end position="114"/>
    </location>
</feature>
<organism evidence="2 3">
    <name type="scientific">Cellulosimicrobium composti</name>
    <dbReference type="NCBI Taxonomy" id="2672572"/>
    <lineage>
        <taxon>Bacteria</taxon>
        <taxon>Bacillati</taxon>
        <taxon>Actinomycetota</taxon>
        <taxon>Actinomycetes</taxon>
        <taxon>Micrococcales</taxon>
        <taxon>Promicromonosporaceae</taxon>
        <taxon>Cellulosimicrobium</taxon>
    </lineage>
</organism>
<reference evidence="2 3" key="1">
    <citation type="submission" date="2019-11" db="EMBL/GenBank/DDBJ databases">
        <title>Cellulosimicrobium composti sp. nov. isolated from a compost.</title>
        <authorList>
            <person name="Yang Y."/>
        </authorList>
    </citation>
    <scope>NUCLEOTIDE SEQUENCE [LARGE SCALE GENOMIC DNA]</scope>
    <source>
        <strain evidence="2 3">BIT-GX5</strain>
    </source>
</reference>
<protein>
    <submittedName>
        <fullName evidence="2">Uncharacterized protein</fullName>
    </submittedName>
</protein>
<evidence type="ECO:0000256" key="1">
    <source>
        <dbReference type="SAM" id="MobiDB-lite"/>
    </source>
</evidence>
<accession>A0A6N7ZIQ8</accession>
<dbReference type="AlphaFoldDB" id="A0A6N7ZIQ8"/>
<dbReference type="Gene3D" id="1.10.287.1060">
    <property type="entry name" value="ESAT-6-like"/>
    <property type="match status" value="1"/>
</dbReference>
<name>A0A6N7ZIQ8_9MICO</name>
<proteinExistence type="predicted"/>
<dbReference type="Proteomes" id="UP000440668">
    <property type="component" value="Unassembled WGS sequence"/>
</dbReference>